<evidence type="ECO:0000256" key="2">
    <source>
        <dbReference type="ARBA" id="ARBA00023015"/>
    </source>
</evidence>
<dbReference type="STRING" id="1314790.A0A1Y1Y114"/>
<evidence type="ECO:0000256" key="3">
    <source>
        <dbReference type="ARBA" id="ARBA00023125"/>
    </source>
</evidence>
<dbReference type="GO" id="GO:0046983">
    <property type="term" value="F:protein dimerization activity"/>
    <property type="evidence" value="ECO:0007669"/>
    <property type="project" value="InterPro"/>
</dbReference>
<dbReference type="GO" id="GO:0005634">
    <property type="term" value="C:nucleus"/>
    <property type="evidence" value="ECO:0007669"/>
    <property type="project" value="UniProtKB-SubCell"/>
</dbReference>
<evidence type="ECO:0000256" key="5">
    <source>
        <dbReference type="ARBA" id="ARBA00023242"/>
    </source>
</evidence>
<accession>A0A1Y1Y114</accession>
<comment type="caution">
    <text evidence="8">The sequence shown here is derived from an EMBL/GenBank/DDBJ whole genome shotgun (WGS) entry which is preliminary data.</text>
</comment>
<dbReference type="GO" id="GO:0000978">
    <property type="term" value="F:RNA polymerase II cis-regulatory region sequence-specific DNA binding"/>
    <property type="evidence" value="ECO:0007669"/>
    <property type="project" value="TreeGrafter"/>
</dbReference>
<dbReference type="InParanoid" id="A0A1Y1Y114"/>
<dbReference type="Proteomes" id="UP000193498">
    <property type="component" value="Unassembled WGS sequence"/>
</dbReference>
<dbReference type="Gene3D" id="4.10.280.10">
    <property type="entry name" value="Helix-loop-helix DNA-binding domain"/>
    <property type="match status" value="1"/>
</dbReference>
<evidence type="ECO:0000256" key="1">
    <source>
        <dbReference type="ARBA" id="ARBA00004123"/>
    </source>
</evidence>
<evidence type="ECO:0000256" key="4">
    <source>
        <dbReference type="ARBA" id="ARBA00023163"/>
    </source>
</evidence>
<name>A0A1Y1Y114_9FUNG</name>
<dbReference type="InterPro" id="IPR036638">
    <property type="entry name" value="HLH_DNA-bd_sf"/>
</dbReference>
<keyword evidence="4" id="KW-0804">Transcription</keyword>
<dbReference type="SMART" id="SM00353">
    <property type="entry name" value="HLH"/>
    <property type="match status" value="1"/>
</dbReference>
<dbReference type="EMBL" id="MCFE01000313">
    <property type="protein sequence ID" value="ORX91649.1"/>
    <property type="molecule type" value="Genomic_DNA"/>
</dbReference>
<reference evidence="8 9" key="1">
    <citation type="submission" date="2016-07" db="EMBL/GenBank/DDBJ databases">
        <title>Pervasive Adenine N6-methylation of Active Genes in Fungi.</title>
        <authorList>
            <consortium name="DOE Joint Genome Institute"/>
            <person name="Mondo S.J."/>
            <person name="Dannebaum R.O."/>
            <person name="Kuo R.C."/>
            <person name="Labutti K."/>
            <person name="Haridas S."/>
            <person name="Kuo A."/>
            <person name="Salamov A."/>
            <person name="Ahrendt S.R."/>
            <person name="Lipzen A."/>
            <person name="Sullivan W."/>
            <person name="Andreopoulos W.B."/>
            <person name="Clum A."/>
            <person name="Lindquist E."/>
            <person name="Daum C."/>
            <person name="Ramamoorthy G.K."/>
            <person name="Gryganskyi A."/>
            <person name="Culley D."/>
            <person name="Magnuson J.K."/>
            <person name="James T.Y."/>
            <person name="O'Malley M.A."/>
            <person name="Stajich J.E."/>
            <person name="Spatafora J.W."/>
            <person name="Visel A."/>
            <person name="Grigoriev I.V."/>
        </authorList>
    </citation>
    <scope>NUCLEOTIDE SEQUENCE [LARGE SCALE GENOMIC DNA]</scope>
    <source>
        <strain evidence="8 9">CBS 931.73</strain>
    </source>
</reference>
<proteinExistence type="predicted"/>
<evidence type="ECO:0000313" key="8">
    <source>
        <dbReference type="EMBL" id="ORX91649.1"/>
    </source>
</evidence>
<dbReference type="InterPro" id="IPR052207">
    <property type="entry name" value="Max-like/E-box_TFs"/>
</dbReference>
<dbReference type="GO" id="GO:0000981">
    <property type="term" value="F:DNA-binding transcription factor activity, RNA polymerase II-specific"/>
    <property type="evidence" value="ECO:0007669"/>
    <property type="project" value="TreeGrafter"/>
</dbReference>
<dbReference type="Pfam" id="PF00010">
    <property type="entry name" value="HLH"/>
    <property type="match status" value="1"/>
</dbReference>
<feature type="domain" description="BHLH" evidence="7">
    <location>
        <begin position="6"/>
        <end position="59"/>
    </location>
</feature>
<sequence>MERLKKRRENHNSVERKRRDNINHTILEISQLIPQDAATNTKSNKGNILRMAAEYIKELQMENQRLKSRLSSCNKSGSMYPGTATTHVGSYTAYPTNRLFYYNEQATDRYVTSQTVKVEQSGHGLPNKVTPHPPVIQNSEYGYNYQRLPAQHYPTRPSLPLPSIDPACQYPPVHRRGLMRIDYHNTLNLV</sequence>
<feature type="coiled-coil region" evidence="6">
    <location>
        <begin position="49"/>
        <end position="76"/>
    </location>
</feature>
<protein>
    <submittedName>
        <fullName evidence="8">HLH-domain-containing protein</fullName>
    </submittedName>
</protein>
<dbReference type="AlphaFoldDB" id="A0A1Y1Y114"/>
<dbReference type="PANTHER" id="PTHR15741:SF27">
    <property type="entry name" value="TRANSCRIPTION FACTOR AP-4"/>
    <property type="match status" value="1"/>
</dbReference>
<comment type="subcellular location">
    <subcellularLocation>
        <location evidence="1">Nucleus</location>
    </subcellularLocation>
</comment>
<dbReference type="OrthoDB" id="690068at2759"/>
<organism evidence="8 9">
    <name type="scientific">Basidiobolus meristosporus CBS 931.73</name>
    <dbReference type="NCBI Taxonomy" id="1314790"/>
    <lineage>
        <taxon>Eukaryota</taxon>
        <taxon>Fungi</taxon>
        <taxon>Fungi incertae sedis</taxon>
        <taxon>Zoopagomycota</taxon>
        <taxon>Entomophthoromycotina</taxon>
        <taxon>Basidiobolomycetes</taxon>
        <taxon>Basidiobolales</taxon>
        <taxon>Basidiobolaceae</taxon>
        <taxon>Basidiobolus</taxon>
    </lineage>
</organism>
<dbReference type="CDD" id="cd11387">
    <property type="entry name" value="bHLHzip_USF_MITF"/>
    <property type="match status" value="1"/>
</dbReference>
<keyword evidence="6" id="KW-0175">Coiled coil</keyword>
<keyword evidence="3" id="KW-0238">DNA-binding</keyword>
<keyword evidence="2" id="KW-0805">Transcription regulation</keyword>
<evidence type="ECO:0000256" key="6">
    <source>
        <dbReference type="SAM" id="Coils"/>
    </source>
</evidence>
<evidence type="ECO:0000259" key="7">
    <source>
        <dbReference type="PROSITE" id="PS50888"/>
    </source>
</evidence>
<gene>
    <name evidence="8" type="ORF">K493DRAFT_264303</name>
</gene>
<evidence type="ECO:0000313" key="9">
    <source>
        <dbReference type="Proteomes" id="UP000193498"/>
    </source>
</evidence>
<dbReference type="SUPFAM" id="SSF47459">
    <property type="entry name" value="HLH, helix-loop-helix DNA-binding domain"/>
    <property type="match status" value="1"/>
</dbReference>
<keyword evidence="5" id="KW-0539">Nucleus</keyword>
<dbReference type="PANTHER" id="PTHR15741">
    <property type="entry name" value="BASIC HELIX-LOOP-HELIX ZIP TRANSCRIPTION FACTOR"/>
    <property type="match status" value="1"/>
</dbReference>
<keyword evidence="9" id="KW-1185">Reference proteome</keyword>
<dbReference type="InterPro" id="IPR011598">
    <property type="entry name" value="bHLH_dom"/>
</dbReference>
<dbReference type="PROSITE" id="PS50888">
    <property type="entry name" value="BHLH"/>
    <property type="match status" value="1"/>
</dbReference>